<keyword evidence="3" id="KW-1185">Reference proteome</keyword>
<evidence type="ECO:0000256" key="1">
    <source>
        <dbReference type="SAM" id="SignalP"/>
    </source>
</evidence>
<proteinExistence type="predicted"/>
<dbReference type="Proteomes" id="UP000198697">
    <property type="component" value="Unassembled WGS sequence"/>
</dbReference>
<protein>
    <submittedName>
        <fullName evidence="2">Uncharacterized protein</fullName>
    </submittedName>
</protein>
<keyword evidence="1" id="KW-0732">Signal</keyword>
<evidence type="ECO:0000313" key="3">
    <source>
        <dbReference type="Proteomes" id="UP000198697"/>
    </source>
</evidence>
<feature type="chain" id="PRO_5011583017" evidence="1">
    <location>
        <begin position="22"/>
        <end position="151"/>
    </location>
</feature>
<dbReference type="OrthoDB" id="883301at2"/>
<organism evidence="2 3">
    <name type="scientific">Hymenobacter actinosclerus</name>
    <dbReference type="NCBI Taxonomy" id="82805"/>
    <lineage>
        <taxon>Bacteria</taxon>
        <taxon>Pseudomonadati</taxon>
        <taxon>Bacteroidota</taxon>
        <taxon>Cytophagia</taxon>
        <taxon>Cytophagales</taxon>
        <taxon>Hymenobacteraceae</taxon>
        <taxon>Hymenobacter</taxon>
    </lineage>
</organism>
<feature type="signal peptide" evidence="1">
    <location>
        <begin position="1"/>
        <end position="21"/>
    </location>
</feature>
<dbReference type="RefSeq" id="WP_092770913.1">
    <property type="nucleotide sequence ID" value="NZ_FOHS01000002.1"/>
</dbReference>
<reference evidence="3" key="1">
    <citation type="submission" date="2016-10" db="EMBL/GenBank/DDBJ databases">
        <authorList>
            <person name="Varghese N."/>
            <person name="Submissions S."/>
        </authorList>
    </citation>
    <scope>NUCLEOTIDE SEQUENCE [LARGE SCALE GENOMIC DNA]</scope>
    <source>
        <strain evidence="3">DSM 15310</strain>
    </source>
</reference>
<accession>A0A1I0EVH1</accession>
<gene>
    <name evidence="2" type="ORF">SAMN04487998_1995</name>
</gene>
<dbReference type="AlphaFoldDB" id="A0A1I0EVH1"/>
<sequence>MLRFIYLLAAGLLLSSAPAFSQTAGLRTQPIDFDNTLVVTLPDEGQAAWQRAGRLLAQRGYLIRFASPELLTLSTEPVSNFTARLMGVYLVVEGPELHLQGYIPAGDNVINWLQIIEYSTGRGLSGRRWQELEEIARLLGGTVRYARTPTH</sequence>
<dbReference type="EMBL" id="FOHS01000002">
    <property type="protein sequence ID" value="SET48889.1"/>
    <property type="molecule type" value="Genomic_DNA"/>
</dbReference>
<evidence type="ECO:0000313" key="2">
    <source>
        <dbReference type="EMBL" id="SET48889.1"/>
    </source>
</evidence>
<dbReference type="STRING" id="82805.SAMN04487998_1995"/>
<name>A0A1I0EVH1_9BACT</name>